<reference evidence="1" key="1">
    <citation type="submission" date="2021-05" db="EMBL/GenBank/DDBJ databases">
        <title>Novel Bacillus species.</title>
        <authorList>
            <person name="Liu G."/>
        </authorList>
    </citation>
    <scope>NUCLEOTIDE SEQUENCE</scope>
    <source>
        <strain evidence="1 3">FJAT-50051</strain>
    </source>
</reference>
<dbReference type="InterPro" id="IPR022551">
    <property type="entry name" value="BrxC"/>
</dbReference>
<evidence type="ECO:0000313" key="1">
    <source>
        <dbReference type="EMBL" id="MBS4184668.1"/>
    </source>
</evidence>
<organism evidence="1">
    <name type="scientific">Neobacillus citreus</name>
    <dbReference type="NCBI Taxonomy" id="2833578"/>
    <lineage>
        <taxon>Bacteria</taxon>
        <taxon>Bacillati</taxon>
        <taxon>Bacillota</taxon>
        <taxon>Bacilli</taxon>
        <taxon>Bacillales</taxon>
        <taxon>Bacillaceae</taxon>
        <taxon>Neobacillus</taxon>
    </lineage>
</organism>
<protein>
    <submittedName>
        <fullName evidence="1">Bacillithiol system redox-active protein YtxJ</fullName>
    </submittedName>
</protein>
<dbReference type="RefSeq" id="WP_213144583.1">
    <property type="nucleotide sequence ID" value="NZ_JAGYPE020000013.1"/>
</dbReference>
<dbReference type="EMBL" id="JAGYPE010000005">
    <property type="protein sequence ID" value="MBS4184668.1"/>
    <property type="molecule type" value="Genomic_DNA"/>
</dbReference>
<evidence type="ECO:0000313" key="3">
    <source>
        <dbReference type="Proteomes" id="UP000677265"/>
    </source>
</evidence>
<keyword evidence="3" id="KW-1185">Reference proteome</keyword>
<dbReference type="InterPro" id="IPR036249">
    <property type="entry name" value="Thioredoxin-like_sf"/>
</dbReference>
<evidence type="ECO:0000313" key="2">
    <source>
        <dbReference type="EMBL" id="MCH6265799.1"/>
    </source>
</evidence>
<dbReference type="Gene3D" id="3.40.30.10">
    <property type="entry name" value="Glutaredoxin"/>
    <property type="match status" value="1"/>
</dbReference>
<proteinExistence type="predicted"/>
<dbReference type="NCBIfam" id="TIGR04019">
    <property type="entry name" value="B_thiol_YtxJ"/>
    <property type="match status" value="1"/>
</dbReference>
<name>A0A942T3W5_9BACI</name>
<sequence>MLKKIDSIEEFTELLNNENSFYLLKHSLTCPISQAAYKEYEKFSNEHENIPTYYLAVQDSRPLSNEIAEQFQIKHESPQAILFADGKPSWNASHWKITNRSLAQAIPVQE</sequence>
<dbReference type="AlphaFoldDB" id="A0A942T3W5"/>
<dbReference type="SUPFAM" id="SSF52833">
    <property type="entry name" value="Thioredoxin-like"/>
    <property type="match status" value="1"/>
</dbReference>
<gene>
    <name evidence="1" type="primary">ytxJ</name>
    <name evidence="2" type="ORF">KHB02_009650</name>
    <name evidence="1" type="ORF">KHB02_25155</name>
</gene>
<comment type="caution">
    <text evidence="1">The sequence shown here is derived from an EMBL/GenBank/DDBJ whole genome shotgun (WGS) entry which is preliminary data.</text>
</comment>
<dbReference type="Proteomes" id="UP000677265">
    <property type="component" value="Unassembled WGS sequence"/>
</dbReference>
<accession>A0A942T3W5</accession>
<dbReference type="Pfam" id="PF11009">
    <property type="entry name" value="BrxC"/>
    <property type="match status" value="1"/>
</dbReference>
<dbReference type="EMBL" id="JAGYPE020000013">
    <property type="protein sequence ID" value="MCH6265799.1"/>
    <property type="molecule type" value="Genomic_DNA"/>
</dbReference>